<dbReference type="InterPro" id="IPR052336">
    <property type="entry name" value="MlaD_Phospholipid_Transporter"/>
</dbReference>
<evidence type="ECO:0000259" key="2">
    <source>
        <dbReference type="Pfam" id="PF11887"/>
    </source>
</evidence>
<dbReference type="InterPro" id="IPR003399">
    <property type="entry name" value="Mce/MlaD"/>
</dbReference>
<keyword evidence="4" id="KW-1185">Reference proteome</keyword>
<reference evidence="3 4" key="1">
    <citation type="submission" date="2020-04" db="EMBL/GenBank/DDBJ databases">
        <title>Novel species.</title>
        <authorList>
            <person name="Teo W.F.A."/>
            <person name="Lipun K."/>
            <person name="Srisuk N."/>
            <person name="Duangmal K."/>
        </authorList>
    </citation>
    <scope>NUCLEOTIDE SEQUENCE [LARGE SCALE GENOMIC DNA]</scope>
    <source>
        <strain evidence="3 4">K13G38</strain>
    </source>
</reference>
<dbReference type="InterPro" id="IPR024516">
    <property type="entry name" value="Mce_C"/>
</dbReference>
<dbReference type="Pfam" id="PF02470">
    <property type="entry name" value="MlaD"/>
    <property type="match status" value="1"/>
</dbReference>
<dbReference type="EMBL" id="JAAXLS010000001">
    <property type="protein sequence ID" value="NKQ51675.1"/>
    <property type="molecule type" value="Genomic_DNA"/>
</dbReference>
<sequence length="430" mass="45469">MLVKRIRLQLLVFAVLAAFGVGTILVNYLDLRQLFGFGQYEISVEFTDATGLYPGAMVTYRGVEIGKVRSVDLGGPGAVVTLGINESVRIPDHSHVAIRSASAIGENSVDLTPGHAGAPWLEPGARIAAADTSTLPRADHLISSLHDLAASVPPDALRTVLQELTTGLSGRGQDVGTLLDSARTILREAGLNLEPTVGLIQQLGPFLDTQHDIRDQTHSLAGDLDSFTGQLRRSDQDLRTLLAAVPPAANEVTDLENRLGPVLPQLLTDLTSTGQVIRAQLPGVSQIFVLYPAIVSALQRVIQQPGAAPGTAHLGVRLSVNDVPPCYEGFVPMDQQRSFEDTSPAPIPGDQYCKVPPSDPRAVRGARNTPCATDQTVRTARAEDCPDGGGTLVGTYDPATGNAALPDGRVFALGGTTGKEPATWQELLVK</sequence>
<protein>
    <submittedName>
        <fullName evidence="3">MCE family protein</fullName>
    </submittedName>
</protein>
<dbReference type="PANTHER" id="PTHR33371">
    <property type="entry name" value="INTERMEMBRANE PHOSPHOLIPID TRANSPORT SYSTEM BINDING PROTEIN MLAD-RELATED"/>
    <property type="match status" value="1"/>
</dbReference>
<feature type="domain" description="Mammalian cell entry C-terminal" evidence="2">
    <location>
        <begin position="121"/>
        <end position="278"/>
    </location>
</feature>
<proteinExistence type="predicted"/>
<dbReference type="Proteomes" id="UP000715441">
    <property type="component" value="Unassembled WGS sequence"/>
</dbReference>
<dbReference type="NCBIfam" id="TIGR00996">
    <property type="entry name" value="Mtu_fam_mce"/>
    <property type="match status" value="1"/>
</dbReference>
<accession>A0ABX1IW19</accession>
<evidence type="ECO:0000313" key="3">
    <source>
        <dbReference type="EMBL" id="NKQ51675.1"/>
    </source>
</evidence>
<name>A0ABX1IW19_9PSEU</name>
<dbReference type="PANTHER" id="PTHR33371:SF16">
    <property type="entry name" value="MCE-FAMILY PROTEIN MCE3F"/>
    <property type="match status" value="1"/>
</dbReference>
<feature type="domain" description="Mce/MlaD" evidence="1">
    <location>
        <begin position="39"/>
        <end position="114"/>
    </location>
</feature>
<evidence type="ECO:0000313" key="4">
    <source>
        <dbReference type="Proteomes" id="UP000715441"/>
    </source>
</evidence>
<comment type="caution">
    <text evidence="3">The sequence shown here is derived from an EMBL/GenBank/DDBJ whole genome shotgun (WGS) entry which is preliminary data.</text>
</comment>
<dbReference type="Pfam" id="PF11887">
    <property type="entry name" value="Mce4_CUP1"/>
    <property type="match status" value="1"/>
</dbReference>
<dbReference type="InterPro" id="IPR005693">
    <property type="entry name" value="Mce"/>
</dbReference>
<gene>
    <name evidence="3" type="ORF">HFP15_02125</name>
</gene>
<dbReference type="RefSeq" id="WP_168510761.1">
    <property type="nucleotide sequence ID" value="NZ_JAAXLS010000001.1"/>
</dbReference>
<evidence type="ECO:0000259" key="1">
    <source>
        <dbReference type="Pfam" id="PF02470"/>
    </source>
</evidence>
<organism evidence="3 4">
    <name type="scientific">Amycolatopsis acididurans</name>
    <dbReference type="NCBI Taxonomy" id="2724524"/>
    <lineage>
        <taxon>Bacteria</taxon>
        <taxon>Bacillati</taxon>
        <taxon>Actinomycetota</taxon>
        <taxon>Actinomycetes</taxon>
        <taxon>Pseudonocardiales</taxon>
        <taxon>Pseudonocardiaceae</taxon>
        <taxon>Amycolatopsis</taxon>
    </lineage>
</organism>